<feature type="transmembrane region" description="Helical" evidence="1">
    <location>
        <begin position="24"/>
        <end position="41"/>
    </location>
</feature>
<keyword evidence="1" id="KW-0812">Transmembrane</keyword>
<keyword evidence="1" id="KW-1133">Transmembrane helix</keyword>
<dbReference type="EMBL" id="AP024702">
    <property type="protein sequence ID" value="BCX47735.1"/>
    <property type="molecule type" value="Genomic_DNA"/>
</dbReference>
<keyword evidence="3" id="KW-1185">Reference proteome</keyword>
<dbReference type="Proteomes" id="UP001374893">
    <property type="component" value="Chromosome"/>
</dbReference>
<proteinExistence type="predicted"/>
<evidence type="ECO:0000313" key="2">
    <source>
        <dbReference type="EMBL" id="BCX47735.1"/>
    </source>
</evidence>
<name>A0ABN6H8D9_9BACT</name>
<feature type="transmembrane region" description="Helical" evidence="1">
    <location>
        <begin position="132"/>
        <end position="153"/>
    </location>
</feature>
<protein>
    <recommendedName>
        <fullName evidence="4">DUF3592 domain-containing protein</fullName>
    </recommendedName>
</protein>
<evidence type="ECO:0008006" key="4">
    <source>
        <dbReference type="Google" id="ProtNLM"/>
    </source>
</evidence>
<reference evidence="2 3" key="1">
    <citation type="submission" date="2021-06" db="EMBL/GenBank/DDBJ databases">
        <title>Complete genome of Haloferula helveola possessing various polysaccharide degrading enzymes.</title>
        <authorList>
            <person name="Takami H."/>
            <person name="Huang C."/>
            <person name="Hamasaki K."/>
        </authorList>
    </citation>
    <scope>NUCLEOTIDE SEQUENCE [LARGE SCALE GENOMIC DNA]</scope>
    <source>
        <strain evidence="2 3">CN-1</strain>
    </source>
</reference>
<organism evidence="2 3">
    <name type="scientific">Haloferula helveola</name>
    <dbReference type="NCBI Taxonomy" id="490095"/>
    <lineage>
        <taxon>Bacteria</taxon>
        <taxon>Pseudomonadati</taxon>
        <taxon>Verrucomicrobiota</taxon>
        <taxon>Verrucomicrobiia</taxon>
        <taxon>Verrucomicrobiales</taxon>
        <taxon>Verrucomicrobiaceae</taxon>
        <taxon>Haloferula</taxon>
    </lineage>
</organism>
<sequence length="165" mass="18350">MGRAGEDGPVENGEIGPKPLRKSVGFWMGAVVALFLVWAWVDSMWWSTEINRSSEAEIVGLHSRIGGIYIDHVQTGSGGTPRSSAVFLWGRHDNDDRIGGEGIESIRASASGWFPTFHASGWGDARGFKAFVPYWMILLAWVTLWTLTLVLYGRWQRKRLAVRGS</sequence>
<evidence type="ECO:0000313" key="3">
    <source>
        <dbReference type="Proteomes" id="UP001374893"/>
    </source>
</evidence>
<accession>A0ABN6H8D9</accession>
<evidence type="ECO:0000256" key="1">
    <source>
        <dbReference type="SAM" id="Phobius"/>
    </source>
</evidence>
<gene>
    <name evidence="2" type="ORF">HAHE_16430</name>
</gene>
<keyword evidence="1" id="KW-0472">Membrane</keyword>